<evidence type="ECO:0000313" key="1">
    <source>
        <dbReference type="EMBL" id="KAL0573421.1"/>
    </source>
</evidence>
<organism evidence="1 2">
    <name type="scientific">Marasmius crinis-equi</name>
    <dbReference type="NCBI Taxonomy" id="585013"/>
    <lineage>
        <taxon>Eukaryota</taxon>
        <taxon>Fungi</taxon>
        <taxon>Dikarya</taxon>
        <taxon>Basidiomycota</taxon>
        <taxon>Agaricomycotina</taxon>
        <taxon>Agaricomycetes</taxon>
        <taxon>Agaricomycetidae</taxon>
        <taxon>Agaricales</taxon>
        <taxon>Marasmiineae</taxon>
        <taxon>Marasmiaceae</taxon>
        <taxon>Marasmius</taxon>
    </lineage>
</organism>
<name>A0ABR3FDN9_9AGAR</name>
<protein>
    <recommendedName>
        <fullName evidence="3">F-box domain-containing protein</fullName>
    </recommendedName>
</protein>
<gene>
    <name evidence="1" type="ORF">V5O48_008543</name>
</gene>
<keyword evidence="2" id="KW-1185">Reference proteome</keyword>
<sequence length="412" mass="46384">MDRRRLHQLEPTDDPFARITIASIRLMRQMDSYNAILAESLKEIVLSSRRWKALKVPNHYGGSPATNWPSPDWQILLGVFADLTQDDLPIFDTLWTHNPLTNPDQPERLTPFASLLPKLSSLRTLAIIDEPMETRIIDPPALPWAFLTTLHLTYSPLMPTSHSNLDSLGLRIHRVAQLCPSLAVLRLAITLSNPPIVGAEEFNIGDRAIMPIEFSRLRSLSLSLDGYGEDLPCRVLYNVLQRMTTPAMENLEINFADRFLPYPYHAETTILPSIDLFSTTTSLLIRRSGCHITRLTIPSPLLTPEPVPLAQYLELLPDLNFLTMSHMHLPLLELLARELSLCPKLEGLKVSQMVEEPDAIIEFAAARRDTLKNLRGCFDEEGGLKVVANRNRFPLTEVVVLEPPFPLSASSL</sequence>
<reference evidence="1 2" key="1">
    <citation type="submission" date="2024-02" db="EMBL/GenBank/DDBJ databases">
        <title>A draft genome for the cacao thread blight pathogen Marasmius crinis-equi.</title>
        <authorList>
            <person name="Cohen S.P."/>
            <person name="Baruah I.K."/>
            <person name="Amoako-Attah I."/>
            <person name="Bukari Y."/>
            <person name="Meinhardt L.W."/>
            <person name="Bailey B.A."/>
        </authorList>
    </citation>
    <scope>NUCLEOTIDE SEQUENCE [LARGE SCALE GENOMIC DNA]</scope>
    <source>
        <strain evidence="1 2">GH-76</strain>
    </source>
</reference>
<proteinExistence type="predicted"/>
<dbReference type="Proteomes" id="UP001465976">
    <property type="component" value="Unassembled WGS sequence"/>
</dbReference>
<comment type="caution">
    <text evidence="1">The sequence shown here is derived from an EMBL/GenBank/DDBJ whole genome shotgun (WGS) entry which is preliminary data.</text>
</comment>
<evidence type="ECO:0000313" key="2">
    <source>
        <dbReference type="Proteomes" id="UP001465976"/>
    </source>
</evidence>
<evidence type="ECO:0008006" key="3">
    <source>
        <dbReference type="Google" id="ProtNLM"/>
    </source>
</evidence>
<dbReference type="EMBL" id="JBAHYK010000508">
    <property type="protein sequence ID" value="KAL0573421.1"/>
    <property type="molecule type" value="Genomic_DNA"/>
</dbReference>
<accession>A0ABR3FDN9</accession>